<dbReference type="Proteomes" id="UP001321542">
    <property type="component" value="Chromosome"/>
</dbReference>
<name>A0ABN5V867_9ACTN</name>
<evidence type="ECO:0000256" key="1">
    <source>
        <dbReference type="SAM" id="MobiDB-lite"/>
    </source>
</evidence>
<proteinExistence type="predicted"/>
<evidence type="ECO:0008006" key="4">
    <source>
        <dbReference type="Google" id="ProtNLM"/>
    </source>
</evidence>
<reference evidence="2 3" key="2">
    <citation type="journal article" date="2023" name="ChemBioChem">
        <title>Acyltransferase Domain Exchange between Two Independent Type I Polyketide Synthases in the Same Producer Strain of Macrolide Antibiotics.</title>
        <authorList>
            <person name="Kudo F."/>
            <person name="Kishikawa K."/>
            <person name="Tsuboi K."/>
            <person name="Kido T."/>
            <person name="Usui T."/>
            <person name="Hashimoto J."/>
            <person name="Shin-Ya K."/>
            <person name="Miyanaga A."/>
            <person name="Eguchi T."/>
        </authorList>
    </citation>
    <scope>NUCLEOTIDE SEQUENCE [LARGE SCALE GENOMIC DNA]</scope>
    <source>
        <strain evidence="2 3">A-8890</strain>
    </source>
</reference>
<feature type="region of interest" description="Disordered" evidence="1">
    <location>
        <begin position="56"/>
        <end position="87"/>
    </location>
</feature>
<evidence type="ECO:0000313" key="3">
    <source>
        <dbReference type="Proteomes" id="UP001321542"/>
    </source>
</evidence>
<reference evidence="2 3" key="1">
    <citation type="journal article" date="2010" name="ChemBioChem">
        <title>Cloning and characterization of the biosynthetic gene cluster of 16-membered macrolide antibiotic FD-891: involvement of a dual functional cytochrome P450 monooxygenase catalyzing epoxidation and hydroxylation.</title>
        <authorList>
            <person name="Kudo F."/>
            <person name="Motegi A."/>
            <person name="Mizoue K."/>
            <person name="Eguchi T."/>
        </authorList>
    </citation>
    <scope>NUCLEOTIDE SEQUENCE [LARGE SCALE GENOMIC DNA]</scope>
    <source>
        <strain evidence="2 3">A-8890</strain>
    </source>
</reference>
<sequence length="87" mass="9803">MGEEEGVIAHDAAIRQWLPGAGRFSDPAHRRRPRVEPLLPDRRLRLNNKTQRLRLTGRNKPPSAVRPLSVRVRTADRAKGPVSLPDV</sequence>
<organism evidence="2 3">
    <name type="scientific">Streptomyces graminofaciens</name>
    <dbReference type="NCBI Taxonomy" id="68212"/>
    <lineage>
        <taxon>Bacteria</taxon>
        <taxon>Bacillati</taxon>
        <taxon>Actinomycetota</taxon>
        <taxon>Actinomycetes</taxon>
        <taxon>Kitasatosporales</taxon>
        <taxon>Streptomycetaceae</taxon>
        <taxon>Streptomyces</taxon>
    </lineage>
</organism>
<dbReference type="EMBL" id="AP018448">
    <property type="protein sequence ID" value="BBC29196.1"/>
    <property type="molecule type" value="Genomic_DNA"/>
</dbReference>
<protein>
    <recommendedName>
        <fullName evidence="4">Transposase</fullName>
    </recommendedName>
</protein>
<evidence type="ECO:0000313" key="2">
    <source>
        <dbReference type="EMBL" id="BBC29196.1"/>
    </source>
</evidence>
<accession>A0ABN5V867</accession>
<keyword evidence="3" id="KW-1185">Reference proteome</keyword>
<gene>
    <name evidence="2" type="ORF">SGFS_004870</name>
</gene>